<protein>
    <submittedName>
        <fullName evidence="1">DUF1801 domain-containing protein</fullName>
    </submittedName>
</protein>
<evidence type="ECO:0000313" key="2">
    <source>
        <dbReference type="Proteomes" id="UP001172083"/>
    </source>
</evidence>
<evidence type="ECO:0000313" key="1">
    <source>
        <dbReference type="EMBL" id="MDN5215158.1"/>
    </source>
</evidence>
<dbReference type="RefSeq" id="WP_346760497.1">
    <property type="nucleotide sequence ID" value="NZ_JAUJEB010000006.1"/>
</dbReference>
<proteinExistence type="predicted"/>
<sequence length="137" mass="15448">MGKLLLYTGKDIQNLTMNSWLLGKAPELQPLATKWFNEIKNCGNDVQDIFHDGYPIGCVNNAPFAYVNAFSAHVNVGFFYGVDLLDKDQLLEGNGKRMRHVKIKPGLKYNDAEIINLIEAAYIDIKKRLMNADLQST</sequence>
<dbReference type="SUPFAM" id="SSF159888">
    <property type="entry name" value="YdhG-like"/>
    <property type="match status" value="1"/>
</dbReference>
<name>A0ABT8LBK0_9BACT</name>
<dbReference type="EMBL" id="JAUJEB010000006">
    <property type="protein sequence ID" value="MDN5215158.1"/>
    <property type="molecule type" value="Genomic_DNA"/>
</dbReference>
<reference evidence="1" key="1">
    <citation type="submission" date="2023-06" db="EMBL/GenBank/DDBJ databases">
        <title>Genomic of Agaribacillus aureum.</title>
        <authorList>
            <person name="Wang G."/>
        </authorList>
    </citation>
    <scope>NUCLEOTIDE SEQUENCE</scope>
    <source>
        <strain evidence="1">BMA12</strain>
    </source>
</reference>
<organism evidence="1 2">
    <name type="scientific">Agaribacillus aureus</name>
    <dbReference type="NCBI Taxonomy" id="3051825"/>
    <lineage>
        <taxon>Bacteria</taxon>
        <taxon>Pseudomonadati</taxon>
        <taxon>Bacteroidota</taxon>
        <taxon>Cytophagia</taxon>
        <taxon>Cytophagales</taxon>
        <taxon>Splendidivirgaceae</taxon>
        <taxon>Agaribacillus</taxon>
    </lineage>
</organism>
<comment type="caution">
    <text evidence="1">The sequence shown here is derived from an EMBL/GenBank/DDBJ whole genome shotgun (WGS) entry which is preliminary data.</text>
</comment>
<dbReference type="Proteomes" id="UP001172083">
    <property type="component" value="Unassembled WGS sequence"/>
</dbReference>
<gene>
    <name evidence="1" type="ORF">QQ020_23970</name>
</gene>
<keyword evidence="2" id="KW-1185">Reference proteome</keyword>
<accession>A0ABT8LBK0</accession>